<dbReference type="GO" id="GO:0000145">
    <property type="term" value="C:exocyst"/>
    <property type="evidence" value="ECO:0007669"/>
    <property type="project" value="TreeGrafter"/>
</dbReference>
<accession>A0A6G0WM63</accession>
<keyword evidence="3" id="KW-0268">Exocytosis</keyword>
<reference evidence="8 9" key="1">
    <citation type="submission" date="2019-07" db="EMBL/GenBank/DDBJ databases">
        <title>Genomics analysis of Aphanomyces spp. identifies a new class of oomycete effector associated with host adaptation.</title>
        <authorList>
            <person name="Gaulin E."/>
        </authorList>
    </citation>
    <scope>NUCLEOTIDE SEQUENCE [LARGE SCALE GENOMIC DNA]</scope>
    <source>
        <strain evidence="8 9">ATCC 201684</strain>
    </source>
</reference>
<feature type="region of interest" description="Disordered" evidence="5">
    <location>
        <begin position="422"/>
        <end position="464"/>
    </location>
</feature>
<dbReference type="AlphaFoldDB" id="A0A6G0WM63"/>
<keyword evidence="2" id="KW-0813">Transport</keyword>
<dbReference type="EMBL" id="VJMJ01000178">
    <property type="protein sequence ID" value="KAF0728430.1"/>
    <property type="molecule type" value="Genomic_DNA"/>
</dbReference>
<keyword evidence="9" id="KW-1185">Reference proteome</keyword>
<evidence type="ECO:0000313" key="9">
    <source>
        <dbReference type="Proteomes" id="UP000481153"/>
    </source>
</evidence>
<organism evidence="8 9">
    <name type="scientific">Aphanomyces euteiches</name>
    <dbReference type="NCBI Taxonomy" id="100861"/>
    <lineage>
        <taxon>Eukaryota</taxon>
        <taxon>Sar</taxon>
        <taxon>Stramenopiles</taxon>
        <taxon>Oomycota</taxon>
        <taxon>Saprolegniomycetes</taxon>
        <taxon>Saprolegniales</taxon>
        <taxon>Verrucalvaceae</taxon>
        <taxon>Aphanomyces</taxon>
    </lineage>
</organism>
<evidence type="ECO:0000256" key="5">
    <source>
        <dbReference type="SAM" id="MobiDB-lite"/>
    </source>
</evidence>
<dbReference type="Pfam" id="PF20667">
    <property type="entry name" value="Sec10_N"/>
    <property type="match status" value="1"/>
</dbReference>
<evidence type="ECO:0000259" key="7">
    <source>
        <dbReference type="Pfam" id="PF20667"/>
    </source>
</evidence>
<evidence type="ECO:0000259" key="6">
    <source>
        <dbReference type="Pfam" id="PF07393"/>
    </source>
</evidence>
<gene>
    <name evidence="8" type="ORF">Ae201684_013793</name>
</gene>
<dbReference type="VEuPathDB" id="FungiDB:AeMF1_018946"/>
<dbReference type="GO" id="GO:0006893">
    <property type="term" value="P:Golgi to plasma membrane transport"/>
    <property type="evidence" value="ECO:0007669"/>
    <property type="project" value="TreeGrafter"/>
</dbReference>
<comment type="similarity">
    <text evidence="1">Belongs to the SEC10 family.</text>
</comment>
<evidence type="ECO:0000256" key="1">
    <source>
        <dbReference type="ARBA" id="ARBA00006572"/>
    </source>
</evidence>
<keyword evidence="4" id="KW-0175">Coiled coil</keyword>
<evidence type="ECO:0000256" key="4">
    <source>
        <dbReference type="ARBA" id="ARBA00023054"/>
    </source>
</evidence>
<dbReference type="PANTHER" id="PTHR12100:SF0">
    <property type="entry name" value="EXOCYST COMPLEX COMPONENT 5"/>
    <property type="match status" value="1"/>
</dbReference>
<sequence length="773" mass="86383">MNHSKELAKLLKSGNGAVVLPLEDYSTDIMLDELCGIDDNTPVKNLADLQSVFNAAIDKLQAHREVISAKMVEIDKQTRKASMKFQDSLKEPEKMLHLISAEMDELEDRFTKVSSSAVVIGDRLAAIDKEKNRVRETDELHEAILLLNTANPPKTTNKLYLTLRDPNQLHQAFAIVKKLGEFADELTSNSTKQAVTEIARLNQSIETGLLDGFSNAQERELRGAANSQDIETMAQCAASLVAHGCKDKVADRYVWNIINEKLTKNTLHDDMEDPAQAMDFLLTKIRAICKSQFAIIQRIFAPATCPSIRENLLERMLHDPAFGVLSHLEKRLRPDDDHKTYVATLSWTYEKTCGLVHAIGALPLENQLETERMQAFLTLQLQVLFGAHRQRYVEIEQALLSEGFEKTLAMIKWPPIPSGKNKYKLKDQAANKDAKTTPSSTPVTSPKADTTPPSSTATSAKPEPPNLFYQTLLAISMDDTMPLKFCKELKESTARCDLVLQKSELRVDLIAKLFGLYCQAFGDDYLGKMTNLAHELVQEPLLCLDSACNFFNVLKSLMGHVQLLDAQYKAVVEPYLSSAPTQQTICMESKRKTLEQLEGFIAYGLQRTFQAVEKSLVALLTNGQDKSDFMGNHMIQSQSKACSQVVQFLAAMFAAACEALDGVNRVQFVTNLSSTFKDTYIGHLQKFKFDADGACLLLTDLAAYRRVFQVCRDDKIDANFDLLHAIANIYALPRDSLVSYVSEGLQATLGKATLHALIRRRWDYNTNGEKIPI</sequence>
<feature type="compositionally biased region" description="Basic and acidic residues" evidence="5">
    <location>
        <begin position="424"/>
        <end position="435"/>
    </location>
</feature>
<evidence type="ECO:0000313" key="8">
    <source>
        <dbReference type="EMBL" id="KAF0728430.1"/>
    </source>
</evidence>
<dbReference type="InterPro" id="IPR048625">
    <property type="entry name" value="Sec10_N"/>
</dbReference>
<protein>
    <submittedName>
        <fullName evidence="8">Uncharacterized protein</fullName>
    </submittedName>
</protein>
<dbReference type="InterPro" id="IPR009976">
    <property type="entry name" value="Sec10-like"/>
</dbReference>
<comment type="caution">
    <text evidence="8">The sequence shown here is derived from an EMBL/GenBank/DDBJ whole genome shotgun (WGS) entry which is preliminary data.</text>
</comment>
<evidence type="ECO:0000256" key="3">
    <source>
        <dbReference type="ARBA" id="ARBA00022483"/>
    </source>
</evidence>
<name>A0A6G0WM63_9STRA</name>
<evidence type="ECO:0000256" key="2">
    <source>
        <dbReference type="ARBA" id="ARBA00022448"/>
    </source>
</evidence>
<dbReference type="GO" id="GO:0006887">
    <property type="term" value="P:exocytosis"/>
    <property type="evidence" value="ECO:0007669"/>
    <property type="project" value="UniProtKB-KW"/>
</dbReference>
<dbReference type="Proteomes" id="UP000481153">
    <property type="component" value="Unassembled WGS sequence"/>
</dbReference>
<feature type="compositionally biased region" description="Low complexity" evidence="5">
    <location>
        <begin position="436"/>
        <end position="461"/>
    </location>
</feature>
<feature type="domain" description="Exocyst complex component Sec10-like alpha-helical bundle" evidence="6">
    <location>
        <begin position="174"/>
        <end position="766"/>
    </location>
</feature>
<proteinExistence type="inferred from homology"/>
<dbReference type="PANTHER" id="PTHR12100">
    <property type="entry name" value="SEC10"/>
    <property type="match status" value="1"/>
</dbReference>
<dbReference type="InterPro" id="IPR048627">
    <property type="entry name" value="Sec10_HB"/>
</dbReference>
<feature type="domain" description="Exocyst complex component Sec10 N-terminal" evidence="7">
    <location>
        <begin position="51"/>
        <end position="160"/>
    </location>
</feature>
<dbReference type="Pfam" id="PF07393">
    <property type="entry name" value="Sec10_HB"/>
    <property type="match status" value="1"/>
</dbReference>